<feature type="region of interest" description="Disordered" evidence="1">
    <location>
        <begin position="258"/>
        <end position="280"/>
    </location>
</feature>
<dbReference type="Proteomes" id="UP001233164">
    <property type="component" value="Unassembled WGS sequence"/>
</dbReference>
<sequence>MLTEPNDRLGASVRRGAVRLGIVWGSLALATGVSPLAAADPGTADEQVRASAPEFAPIPGMAASPLVATADEGVEGIRRAPAPLVLRAADDFDRPDGPLGPNWITHGGGTLKIVNGHLDGRGTPSTPLSLAFWNEPMPSETQVMRCVVRWNGRDPEHSSIGPVVRANPGVDTGVQFAFTESMMALYYEDPSSPNGFAPAAGTPQYASTSKFPEGAVVELRADGNRYTARVNGRIVLQGTVEADRIPFTNRYVGTVIQDDSRERGGGQPPAQLDDCRALTP</sequence>
<evidence type="ECO:0000313" key="2">
    <source>
        <dbReference type="EMBL" id="MDM7486829.1"/>
    </source>
</evidence>
<gene>
    <name evidence="2" type="ORF">QT969_00865</name>
</gene>
<dbReference type="EMBL" id="JAUBOF010000002">
    <property type="protein sequence ID" value="MDM7486829.1"/>
    <property type="molecule type" value="Genomic_DNA"/>
</dbReference>
<proteinExistence type="predicted"/>
<evidence type="ECO:0000256" key="1">
    <source>
        <dbReference type="SAM" id="MobiDB-lite"/>
    </source>
</evidence>
<organism evidence="2 3">
    <name type="scientific">Rhodococcus indonesiensis</name>
    <dbReference type="NCBI Taxonomy" id="3055869"/>
    <lineage>
        <taxon>Bacteria</taxon>
        <taxon>Bacillati</taxon>
        <taxon>Actinomycetota</taxon>
        <taxon>Actinomycetes</taxon>
        <taxon>Mycobacteriales</taxon>
        <taxon>Nocardiaceae</taxon>
        <taxon>Rhodococcus</taxon>
    </lineage>
</organism>
<protein>
    <submittedName>
        <fullName evidence="2">Uncharacterized protein</fullName>
    </submittedName>
</protein>
<comment type="caution">
    <text evidence="2">The sequence shown here is derived from an EMBL/GenBank/DDBJ whole genome shotgun (WGS) entry which is preliminary data.</text>
</comment>
<evidence type="ECO:0000313" key="3">
    <source>
        <dbReference type="Proteomes" id="UP001233164"/>
    </source>
</evidence>
<accession>A0ABT7RGR9</accession>
<name>A0ABT7RGR9_9NOCA</name>
<dbReference type="RefSeq" id="WP_289377282.1">
    <property type="nucleotide sequence ID" value="NZ_JAUBOF010000002.1"/>
</dbReference>
<keyword evidence="3" id="KW-1185">Reference proteome</keyword>
<reference evidence="2 3" key="1">
    <citation type="submission" date="2023-06" db="EMBL/GenBank/DDBJ databases">
        <title>Rhodococcus indonesiensis sp. nov a new member of the Rhodococcus ruber lineage isolated from a sediment of neutral hot spring.</title>
        <authorList>
            <person name="Kusuma A.B."/>
            <person name="Fenylestari G."/>
            <person name="Ammar F."/>
            <person name="Nouioui I."/>
            <person name="Goodfellow M."/>
        </authorList>
    </citation>
    <scope>NUCLEOTIDE SEQUENCE [LARGE SCALE GENOMIC DNA]</scope>
    <source>
        <strain evidence="2 3">CSLK01-03</strain>
    </source>
</reference>